<dbReference type="VEuPathDB" id="FungiDB:MMYC01_206332"/>
<dbReference type="Proteomes" id="UP000078237">
    <property type="component" value="Unassembled WGS sequence"/>
</dbReference>
<name>A0A175W1H2_9PEZI</name>
<gene>
    <name evidence="2" type="ORF">MMYC01_206332</name>
</gene>
<dbReference type="PANTHER" id="PTHR37540:SF9">
    <property type="entry name" value="ZN(2)-C6 FUNGAL-TYPE DOMAIN-CONTAINING PROTEIN"/>
    <property type="match status" value="1"/>
</dbReference>
<comment type="caution">
    <text evidence="2">The sequence shown here is derived from an EMBL/GenBank/DDBJ whole genome shotgun (WGS) entry which is preliminary data.</text>
</comment>
<evidence type="ECO:0000313" key="3">
    <source>
        <dbReference type="Proteomes" id="UP000078237"/>
    </source>
</evidence>
<dbReference type="OrthoDB" id="4158087at2759"/>
<protein>
    <submittedName>
        <fullName evidence="2">Uncharacterized protein</fullName>
    </submittedName>
</protein>
<dbReference type="AlphaFoldDB" id="A0A175W1H2"/>
<feature type="compositionally biased region" description="Low complexity" evidence="1">
    <location>
        <begin position="355"/>
        <end position="364"/>
    </location>
</feature>
<dbReference type="PANTHER" id="PTHR37540">
    <property type="entry name" value="TRANSCRIPTION FACTOR (ACR-2), PUTATIVE-RELATED-RELATED"/>
    <property type="match status" value="1"/>
</dbReference>
<keyword evidence="3" id="KW-1185">Reference proteome</keyword>
<sequence>MGRAKTHTRTAEALQCSPFIILTPSQAKLDPAIRKQVRSYVMRGKNRKSHSLHDKVAVGSWINGRQGLELGQPTAADQGIPRRVGNDMTHIPFADEMKPYMQDLAFKWFTILKNAMYPIEACVQPSNRQWVEYLAYDRAYVHSVLFAAQGFFDYVREARFGNVTMRHLTSALNMLRQNLLSKDLATSDSTISTVLTLTLMADILGDTDAARQHIQGLYQMVSLRGGIRSLGYNSELQSKVLRADLGIAISTGSKPLFFASGFSWDSYLAPRDAAGSSSSSHRNNISSINTPFPALTSDLRLLNTAADLQQFSVSANLAFQTGLKMPADAFHEILVSVQYRLLALQHEHDEALSSLSLSSSLPSSSKHKCRGEQEKKEERQAETLLRLGMLAFTTTTFLQIQELPMRYPDLAARMRRAVNDMADRGKAEGGEEMRRLELWFLFVARISVVGGVEDEEMLARAAKEALKVLGLMGIGSGAGWREVRDVLKGYMWIDWVHSARGLTFYMKLVES</sequence>
<feature type="region of interest" description="Disordered" evidence="1">
    <location>
        <begin position="355"/>
        <end position="377"/>
    </location>
</feature>
<accession>A0A175W1H2</accession>
<evidence type="ECO:0000256" key="1">
    <source>
        <dbReference type="SAM" id="MobiDB-lite"/>
    </source>
</evidence>
<organism evidence="2 3">
    <name type="scientific">Madurella mycetomatis</name>
    <dbReference type="NCBI Taxonomy" id="100816"/>
    <lineage>
        <taxon>Eukaryota</taxon>
        <taxon>Fungi</taxon>
        <taxon>Dikarya</taxon>
        <taxon>Ascomycota</taxon>
        <taxon>Pezizomycotina</taxon>
        <taxon>Sordariomycetes</taxon>
        <taxon>Sordariomycetidae</taxon>
        <taxon>Sordariales</taxon>
        <taxon>Sordariales incertae sedis</taxon>
        <taxon>Madurella</taxon>
    </lineage>
</organism>
<evidence type="ECO:0000313" key="2">
    <source>
        <dbReference type="EMBL" id="KXX77080.1"/>
    </source>
</evidence>
<dbReference type="STRING" id="100816.A0A175W1H2"/>
<dbReference type="EMBL" id="LCTW02000178">
    <property type="protein sequence ID" value="KXX77080.1"/>
    <property type="molecule type" value="Genomic_DNA"/>
</dbReference>
<reference evidence="2 3" key="1">
    <citation type="journal article" date="2016" name="Genome Announc.">
        <title>Genome Sequence of Madurella mycetomatis mm55, Isolated from a Human Mycetoma Case in Sudan.</title>
        <authorList>
            <person name="Smit S."/>
            <person name="Derks M.F."/>
            <person name="Bervoets S."/>
            <person name="Fahal A."/>
            <person name="van Leeuwen W."/>
            <person name="van Belkum A."/>
            <person name="van de Sande W.W."/>
        </authorList>
    </citation>
    <scope>NUCLEOTIDE SEQUENCE [LARGE SCALE GENOMIC DNA]</scope>
    <source>
        <strain evidence="3">mm55</strain>
    </source>
</reference>
<proteinExistence type="predicted"/>